<dbReference type="PANTHER" id="PTHR43485:SF1">
    <property type="entry name" value="FORMATE HYDROGENLYASE SUBUNIT 5-RELATED"/>
    <property type="match status" value="1"/>
</dbReference>
<dbReference type="GO" id="GO:0008901">
    <property type="term" value="F:ferredoxin hydrogenase activity"/>
    <property type="evidence" value="ECO:0007669"/>
    <property type="project" value="InterPro"/>
</dbReference>
<dbReference type="Pfam" id="PF00346">
    <property type="entry name" value="Complex1_49kDa"/>
    <property type="match status" value="2"/>
</dbReference>
<feature type="binding site" evidence="2">
    <location>
        <position position="44"/>
    </location>
    <ligand>
        <name>Mg(2+)</name>
        <dbReference type="ChEBI" id="CHEBI:18420"/>
    </ligand>
</feature>
<dbReference type="SUPFAM" id="SSF56762">
    <property type="entry name" value="HydB/Nqo4-like"/>
    <property type="match status" value="1"/>
</dbReference>
<dbReference type="AlphaFoldDB" id="G7ZGK4"/>
<dbReference type="InterPro" id="IPR052197">
    <property type="entry name" value="ComplexI_49kDa-like"/>
</dbReference>
<dbReference type="HOGENOM" id="CLU_015134_1_2_5"/>
<feature type="binding site" evidence="2">
    <location>
        <position position="356"/>
    </location>
    <ligand>
        <name>Fe cation</name>
        <dbReference type="ChEBI" id="CHEBI:24875"/>
    </ligand>
</feature>
<comment type="cofactor">
    <cofactor evidence="2">
        <name>Ni(2+)</name>
        <dbReference type="ChEBI" id="CHEBI:49786"/>
    </cofactor>
</comment>
<dbReference type="InterPro" id="IPR001501">
    <property type="entry name" value="Ni-dep_hyd_lsu"/>
</dbReference>
<dbReference type="PANTHER" id="PTHR43485">
    <property type="entry name" value="HYDROGENASE-4 COMPONENT G"/>
    <property type="match status" value="1"/>
</dbReference>
<dbReference type="EMBL" id="FQ311872">
    <property type="protein sequence ID" value="CBS90942.1"/>
    <property type="molecule type" value="Genomic_DNA"/>
</dbReference>
<keyword evidence="2" id="KW-0479">Metal-binding</keyword>
<feature type="domain" description="NADH-quinone oxidoreductase subunit D" evidence="3">
    <location>
        <begin position="285"/>
        <end position="359"/>
    </location>
</feature>
<feature type="binding site" evidence="2">
    <location>
        <position position="63"/>
    </location>
    <ligand>
        <name>Ni(2+)</name>
        <dbReference type="ChEBI" id="CHEBI:49786"/>
    </ligand>
</feature>
<dbReference type="KEGG" id="ali:AZOLI_p40577"/>
<dbReference type="Proteomes" id="UP000005667">
    <property type="component" value="Plasmid AZO_p4"/>
</dbReference>
<dbReference type="Gene3D" id="1.10.645.10">
    <property type="entry name" value="Cytochrome-c3 Hydrogenase, chain B"/>
    <property type="match status" value="1"/>
</dbReference>
<organism evidence="4 5">
    <name type="scientific">Azospirillum lipoferum (strain 4B)</name>
    <dbReference type="NCBI Taxonomy" id="862719"/>
    <lineage>
        <taxon>Bacteria</taxon>
        <taxon>Pseudomonadati</taxon>
        <taxon>Pseudomonadota</taxon>
        <taxon>Alphaproteobacteria</taxon>
        <taxon>Rhodospirillales</taxon>
        <taxon>Azospirillaceae</taxon>
        <taxon>Azospirillum</taxon>
    </lineage>
</organism>
<keyword evidence="2" id="KW-0533">Nickel</keyword>
<gene>
    <name evidence="4" type="primary">cooH2</name>
    <name evidence="4" type="ordered locus">AZOLI_p40577</name>
</gene>
<reference evidence="5" key="1">
    <citation type="journal article" date="2011" name="PLoS Genet.">
        <title>Azospirillum genomes reveal transition of bacteria from aquatic to terrestrial environments.</title>
        <authorList>
            <person name="Wisniewski-Dye F."/>
            <person name="Borziak K."/>
            <person name="Khalsa-Moyers G."/>
            <person name="Alexandre G."/>
            <person name="Sukharnikov L.O."/>
            <person name="Wuichet K."/>
            <person name="Hurst G.B."/>
            <person name="McDonald W.H."/>
            <person name="Robertson J.S."/>
            <person name="Barbe V."/>
            <person name="Calteau A."/>
            <person name="Rouy Z."/>
            <person name="Mangenot S."/>
            <person name="Prigent-Combaret C."/>
            <person name="Normand P."/>
            <person name="Boyer M."/>
            <person name="Siguier P."/>
            <person name="Dessaux Y."/>
            <person name="Elmerich C."/>
            <person name="Condemine G."/>
            <person name="Krishnen G."/>
            <person name="Kennedy I."/>
            <person name="Paterson A.H."/>
            <person name="Gonzalez V."/>
            <person name="Mavingui P."/>
            <person name="Zhulin I.B."/>
        </authorList>
    </citation>
    <scope>NUCLEOTIDE SEQUENCE [LARGE SCALE GENOMIC DNA]</scope>
    <source>
        <strain evidence="5">4B</strain>
    </source>
</reference>
<dbReference type="InterPro" id="IPR029014">
    <property type="entry name" value="NiFe-Hase_large"/>
</dbReference>
<accession>G7ZGK4</accession>
<evidence type="ECO:0000313" key="4">
    <source>
        <dbReference type="EMBL" id="CBS90942.1"/>
    </source>
</evidence>
<feature type="binding site" evidence="2">
    <location>
        <position position="353"/>
    </location>
    <ligand>
        <name>Ni(2+)</name>
        <dbReference type="ChEBI" id="CHEBI:49786"/>
    </ligand>
</feature>
<dbReference type="InterPro" id="IPR018194">
    <property type="entry name" value="Ni-dep_hyd_lsu_Ni_BS"/>
</dbReference>
<dbReference type="GO" id="GO:0051287">
    <property type="term" value="F:NAD binding"/>
    <property type="evidence" value="ECO:0007669"/>
    <property type="project" value="InterPro"/>
</dbReference>
<evidence type="ECO:0000256" key="2">
    <source>
        <dbReference type="PIRSR" id="PIRSR601501-1"/>
    </source>
</evidence>
<feature type="binding site" evidence="2">
    <location>
        <position position="320"/>
    </location>
    <ligand>
        <name>Mg(2+)</name>
        <dbReference type="ChEBI" id="CHEBI:18420"/>
    </ligand>
</feature>
<dbReference type="OrthoDB" id="9801496at2"/>
<keyword evidence="2" id="KW-0408">Iron</keyword>
<dbReference type="RefSeq" id="WP_014189786.1">
    <property type="nucleotide sequence ID" value="NC_016587.1"/>
</dbReference>
<evidence type="ECO:0000259" key="3">
    <source>
        <dbReference type="Pfam" id="PF00346"/>
    </source>
</evidence>
<dbReference type="EC" id="1.6.99.-" evidence="4"/>
<dbReference type="PROSITE" id="PS00507">
    <property type="entry name" value="NI_HGENASE_L_1"/>
    <property type="match status" value="1"/>
</dbReference>
<dbReference type="GO" id="GO:0016651">
    <property type="term" value="F:oxidoreductase activity, acting on NAD(P)H"/>
    <property type="evidence" value="ECO:0007669"/>
    <property type="project" value="InterPro"/>
</dbReference>
<proteinExistence type="predicted"/>
<name>G7ZGK4_AZOL4</name>
<keyword evidence="1 4" id="KW-0560">Oxidoreductase</keyword>
<feature type="binding site" evidence="2">
    <location>
        <position position="66"/>
    </location>
    <ligand>
        <name>Fe cation</name>
        <dbReference type="ChEBI" id="CHEBI:24875"/>
    </ligand>
</feature>
<keyword evidence="4" id="KW-0614">Plasmid</keyword>
<keyword evidence="5" id="KW-1185">Reference proteome</keyword>
<dbReference type="Pfam" id="PF00374">
    <property type="entry name" value="NiFeSe_Hases"/>
    <property type="match status" value="1"/>
</dbReference>
<comment type="cofactor">
    <cofactor evidence="2">
        <name>Fe cation</name>
        <dbReference type="ChEBI" id="CHEBI:24875"/>
    </cofactor>
</comment>
<sequence>MPYTFPLGPYHPALEEPFKVNVQCKAEVIESVNVEVGFSFRGIELLAQKRNWVEVITLIERVCGICSNTHAMTFCLAVEKIADLELPRRAAHIRLIIAELERLHSHLLWAGVGAEDIGFHSLFMEVFNLRELVMDTLEAISGNRVNYGMNCIGGVHRDIPNPADYLPMLDHLTKVLTEVVVPTFTENPTALARTRNVGPLSREKAVEWAVVGPVARASGLDIDVRKDEPYLTYGELGFNSIVRPEGDVLARVVVRALEMLESVRLIREALLTMPAGPLKAVDGLPTIPVGEATMRTEAPRGEAFYYVASEGGSTPARVKIRTPSFVNIPAIEAMVIGQPLADLSIIQASVDPCISCTDR</sequence>
<dbReference type="InterPro" id="IPR001135">
    <property type="entry name" value="NADH_Q_OxRdtase_suD"/>
</dbReference>
<dbReference type="GO" id="GO:0048038">
    <property type="term" value="F:quinone binding"/>
    <property type="evidence" value="ECO:0007669"/>
    <property type="project" value="InterPro"/>
</dbReference>
<protein>
    <submittedName>
        <fullName evidence="4">Carbon monoxide-induced hydrogenase, CooH subunit</fullName>
        <ecNumber evidence="4">1.6.99.-</ecNumber>
    </submittedName>
</protein>
<feature type="domain" description="NADH-quinone oxidoreductase subunit D" evidence="3">
    <location>
        <begin position="116"/>
        <end position="281"/>
    </location>
</feature>
<dbReference type="GO" id="GO:0016151">
    <property type="term" value="F:nickel cation binding"/>
    <property type="evidence" value="ECO:0007669"/>
    <property type="project" value="InterPro"/>
</dbReference>
<geneLocation type="plasmid" evidence="4 5">
    <name>AZO_p4</name>
</geneLocation>
<evidence type="ECO:0000256" key="1">
    <source>
        <dbReference type="ARBA" id="ARBA00023002"/>
    </source>
</evidence>
<evidence type="ECO:0000313" key="5">
    <source>
        <dbReference type="Proteomes" id="UP000005667"/>
    </source>
</evidence>
<keyword evidence="2" id="KW-0460">Magnesium</keyword>
<feature type="binding site" evidence="2">
    <location>
        <position position="66"/>
    </location>
    <ligand>
        <name>Ni(2+)</name>
        <dbReference type="ChEBI" id="CHEBI:49786"/>
    </ligand>
</feature>